<sequence length="594" mass="68988">DELQAVVSARASKPKTDRYSDDFNEEEDDFLNELLKSRRKKSGKSKAKINDFDISDDEGKRSTTKRVSFLKTQRISSPTEDTAPSEPRENEPPDSPVGRHNDYNNSQHSTNASEDNTQSKNGDAESTDPQRELTRESTSQSLSYQTSGETLQDMPLPLPSDTPAPEEKSDSALEERSETPQLSAADFKHESSLDDAAERDPPRPKPRQRTLGLSAHATEKIDEDAESQDLSRPQTSSASIPVSFDTSSNVTWTEGDHTSYSSKSEQSQHFTKSTVDSGSRDGFISDDSKEQERKYSTSFEELNRSSGDHSDQLSHVHEKSFDTRTSSSHSKMTPRSQSACSRRVESKYLGSLKVLDRKVSLQESQPQAADSLRAAVYQEWLQKKKEKMRENMLQKKKEELLKEKKKREEEAKKEDAVASYEAWKEKKAESLKAKAKEMQDMIRKQQRATEEKEEKRQSAQQMFERWKSEQDRLLKEKYRKQKEAERELKLKKEEEEEERKRDSKSAFSNWQEKKKDVVHEKILMERKEVKNKEEEEQYMKEEREKTSLEMYENWLVRKDLEQKRQREERRIRAILRDSPPPPWSPPNKTIPFRK</sequence>
<accession>A0ACB7FKI3</accession>
<evidence type="ECO:0000313" key="1">
    <source>
        <dbReference type="EMBL" id="KAG8014801.1"/>
    </source>
</evidence>
<dbReference type="Proteomes" id="UP000805704">
    <property type="component" value="Chromosome 1"/>
</dbReference>
<evidence type="ECO:0000313" key="2">
    <source>
        <dbReference type="Proteomes" id="UP000805704"/>
    </source>
</evidence>
<proteinExistence type="predicted"/>
<organism evidence="1 2">
    <name type="scientific">Nibea albiflora</name>
    <name type="common">Yellow drum</name>
    <name type="synonym">Corvina albiflora</name>
    <dbReference type="NCBI Taxonomy" id="240163"/>
    <lineage>
        <taxon>Eukaryota</taxon>
        <taxon>Metazoa</taxon>
        <taxon>Chordata</taxon>
        <taxon>Craniata</taxon>
        <taxon>Vertebrata</taxon>
        <taxon>Euteleostomi</taxon>
        <taxon>Actinopterygii</taxon>
        <taxon>Neopterygii</taxon>
        <taxon>Teleostei</taxon>
        <taxon>Neoteleostei</taxon>
        <taxon>Acanthomorphata</taxon>
        <taxon>Eupercaria</taxon>
        <taxon>Sciaenidae</taxon>
        <taxon>Nibea</taxon>
    </lineage>
</organism>
<feature type="non-terminal residue" evidence="1">
    <location>
        <position position="1"/>
    </location>
</feature>
<name>A0ACB7FKI3_NIBAL</name>
<dbReference type="EMBL" id="CM024789">
    <property type="protein sequence ID" value="KAG8014801.1"/>
    <property type="molecule type" value="Genomic_DNA"/>
</dbReference>
<reference evidence="1" key="1">
    <citation type="submission" date="2020-04" db="EMBL/GenBank/DDBJ databases">
        <title>A chromosome-scale assembly and high-density genetic map of the yellow drum (Nibea albiflora) genome.</title>
        <authorList>
            <person name="Xu D."/>
            <person name="Zhang W."/>
            <person name="Chen R."/>
            <person name="Tan P."/>
            <person name="Wang L."/>
            <person name="Song H."/>
            <person name="Tian L."/>
            <person name="Zhu Q."/>
            <person name="Wang B."/>
        </authorList>
    </citation>
    <scope>NUCLEOTIDE SEQUENCE</scope>
    <source>
        <strain evidence="1">ZJHYS-2018</strain>
    </source>
</reference>
<comment type="caution">
    <text evidence="1">The sequence shown here is derived from an EMBL/GenBank/DDBJ whole genome shotgun (WGS) entry which is preliminary data.</text>
</comment>
<protein>
    <submittedName>
        <fullName evidence="1">Microtubule-associated protein 9</fullName>
    </submittedName>
</protein>
<gene>
    <name evidence="1" type="primary">MAP9</name>
    <name evidence="1" type="ORF">GBF38_003451</name>
</gene>
<keyword evidence="2" id="KW-1185">Reference proteome</keyword>